<dbReference type="RefSeq" id="WP_326072209.1">
    <property type="nucleotide sequence ID" value="NZ_JARLKY010000026.1"/>
</dbReference>
<gene>
    <name evidence="2" type="ORF">P4I72_12350</name>
</gene>
<sequence length="124" mass="14456">MSKKLEQNGLWESSRMMLPQHKEQAIRNHKESRRVARPALDEQEVQVISATLSQSHMYNKAVKLTLYGESRTINGIVTRSKQAEFRLDTVDPFTGAEDWNWISYKDVFKAELSKEWAEDEMIDP</sequence>
<accession>A0ABU6G170</accession>
<feature type="region of interest" description="Disordered" evidence="1">
    <location>
        <begin position="1"/>
        <end position="38"/>
    </location>
</feature>
<evidence type="ECO:0000256" key="1">
    <source>
        <dbReference type="SAM" id="MobiDB-lite"/>
    </source>
</evidence>
<dbReference type="InterPro" id="IPR014962">
    <property type="entry name" value="YolD"/>
</dbReference>
<proteinExistence type="predicted"/>
<name>A0ABU6G170_9BACL</name>
<evidence type="ECO:0000313" key="3">
    <source>
        <dbReference type="Proteomes" id="UP001338137"/>
    </source>
</evidence>
<feature type="compositionally biased region" description="Basic and acidic residues" evidence="1">
    <location>
        <begin position="20"/>
        <end position="29"/>
    </location>
</feature>
<dbReference type="Pfam" id="PF08863">
    <property type="entry name" value="YolD"/>
    <property type="match status" value="1"/>
</dbReference>
<organism evidence="2 3">
    <name type="scientific">Paenibacillus alba</name>
    <dbReference type="NCBI Taxonomy" id="1197127"/>
    <lineage>
        <taxon>Bacteria</taxon>
        <taxon>Bacillati</taxon>
        <taxon>Bacillota</taxon>
        <taxon>Bacilli</taxon>
        <taxon>Bacillales</taxon>
        <taxon>Paenibacillaceae</taxon>
        <taxon>Paenibacillus</taxon>
    </lineage>
</organism>
<protein>
    <submittedName>
        <fullName evidence="2">YolD-like family protein</fullName>
    </submittedName>
</protein>
<evidence type="ECO:0000313" key="2">
    <source>
        <dbReference type="EMBL" id="MEC0227918.1"/>
    </source>
</evidence>
<keyword evidence="3" id="KW-1185">Reference proteome</keyword>
<comment type="caution">
    <text evidence="2">The sequence shown here is derived from an EMBL/GenBank/DDBJ whole genome shotgun (WGS) entry which is preliminary data.</text>
</comment>
<dbReference type="EMBL" id="JARLKY010000026">
    <property type="protein sequence ID" value="MEC0227918.1"/>
    <property type="molecule type" value="Genomic_DNA"/>
</dbReference>
<reference evidence="2 3" key="1">
    <citation type="submission" date="2023-03" db="EMBL/GenBank/DDBJ databases">
        <title>Bacillus Genome Sequencing.</title>
        <authorList>
            <person name="Dunlap C."/>
        </authorList>
    </citation>
    <scope>NUCLEOTIDE SEQUENCE [LARGE SCALE GENOMIC DNA]</scope>
    <source>
        <strain evidence="2 3">BD-533</strain>
    </source>
</reference>
<dbReference type="Proteomes" id="UP001338137">
    <property type="component" value="Unassembled WGS sequence"/>
</dbReference>